<dbReference type="Proteomes" id="UP000275846">
    <property type="component" value="Unassembled WGS sequence"/>
</dbReference>
<evidence type="ECO:0000256" key="2">
    <source>
        <dbReference type="ARBA" id="ARBA00022980"/>
    </source>
</evidence>
<gene>
    <name evidence="5" type="ORF">SSLN_LOCUS2831</name>
</gene>
<evidence type="ECO:0000313" key="7">
    <source>
        <dbReference type="WBParaSite" id="SSLN_0000291801-mRNA-1"/>
    </source>
</evidence>
<dbReference type="GO" id="GO:0005840">
    <property type="term" value="C:ribosome"/>
    <property type="evidence" value="ECO:0007669"/>
    <property type="project" value="UniProtKB-KW"/>
</dbReference>
<dbReference type="Gene3D" id="2.20.28.120">
    <property type="entry name" value="Ribosomal protein L33"/>
    <property type="match status" value="1"/>
</dbReference>
<dbReference type="WBParaSite" id="SSLN_0000291801-mRNA-1">
    <property type="protein sequence ID" value="SSLN_0000291801-mRNA-1"/>
    <property type="gene ID" value="SSLN_0000291801"/>
</dbReference>
<feature type="region of interest" description="Disordered" evidence="4">
    <location>
        <begin position="571"/>
        <end position="592"/>
    </location>
</feature>
<keyword evidence="2" id="KW-0689">Ribosomal protein</keyword>
<name>A0A183SF33_SCHSO</name>
<comment type="similarity">
    <text evidence="1">Belongs to the bacterial ribosomal protein bL33 family.</text>
</comment>
<dbReference type="EMBL" id="UYSU01032349">
    <property type="protein sequence ID" value="VDL89216.1"/>
    <property type="molecule type" value="Genomic_DNA"/>
</dbReference>
<proteinExistence type="inferred from homology"/>
<sequence length="703" mass="75907">MSITPTTDNHLRDAPPPTITDIFHPPPCLAPITATNTTYPTRTTSVATSDFLPPATFTTTTNSVPAMARHRFNYFSYRLKSSNRTLRCYQTRDQSMKLGHFHWSVVSDIGAISATWLPLVVETGGFENRPISGIRFSLRMSPVSEAFSGIEQDDSARSAAVAGSTHLMTVVRHQTPTRYFLLELLRPESLLIANKGFPVHNLRRSLGSTIPDFLAAHCFSLEISPSICLILGCLSAPPLLSMALIARSTFATACAPKIRYGIGGHPRSSPTILTTSQHKCTANVRKTRELEATSISLTEFLLHTPYPGNSPHEMASEGVTSAEGLSRLRRTHAQDSSSDPPSKRSRGNEVSNLSSHLASVSFTPSDSELEAPLSPGFTILDLTEEEQLQMALQASAAETAGCSSSCDSVSNPSTSAAATCVPCSPRSTALAKGRVEMEAVRQRRMDCLGRVTSATSVETNPDHSLPADDCVIVSVDLNTAATAPSSSASLTTSSFQLPKPPNSAQALRIALRLPSGVRKVLELDPDMRLSVRPLLSTLMVNPSGIRVCAMSLCGPIHDYVSLIFPPTPRFATPASSQTTPSSSRKDSATLVPSPPLTGANASLLQISLSQPYLRQSAGAHILQPLYSQIPVKQPFGMSASQGFVKTVMVMMESVVSGHKLVAFRPRLMTQRKEMIAFDPVVQRNVLYREARKIRTLRKAGSRD</sequence>
<feature type="region of interest" description="Disordered" evidence="4">
    <location>
        <begin position="329"/>
        <end position="368"/>
    </location>
</feature>
<reference evidence="7" key="1">
    <citation type="submission" date="2016-06" db="UniProtKB">
        <authorList>
            <consortium name="WormBaseParasite"/>
        </authorList>
    </citation>
    <scope>IDENTIFICATION</scope>
</reference>
<accession>A0A183SF33</accession>
<evidence type="ECO:0000256" key="3">
    <source>
        <dbReference type="ARBA" id="ARBA00023274"/>
    </source>
</evidence>
<keyword evidence="3" id="KW-0687">Ribonucleoprotein</keyword>
<evidence type="ECO:0000256" key="4">
    <source>
        <dbReference type="SAM" id="MobiDB-lite"/>
    </source>
</evidence>
<keyword evidence="6" id="KW-1185">Reference proteome</keyword>
<organism evidence="7">
    <name type="scientific">Schistocephalus solidus</name>
    <name type="common">Tapeworm</name>
    <dbReference type="NCBI Taxonomy" id="70667"/>
    <lineage>
        <taxon>Eukaryota</taxon>
        <taxon>Metazoa</taxon>
        <taxon>Spiralia</taxon>
        <taxon>Lophotrochozoa</taxon>
        <taxon>Platyhelminthes</taxon>
        <taxon>Cestoda</taxon>
        <taxon>Eucestoda</taxon>
        <taxon>Diphyllobothriidea</taxon>
        <taxon>Diphyllobothriidae</taxon>
        <taxon>Schistocephalus</taxon>
    </lineage>
</organism>
<evidence type="ECO:0000256" key="1">
    <source>
        <dbReference type="ARBA" id="ARBA00007596"/>
    </source>
</evidence>
<protein>
    <submittedName>
        <fullName evidence="5 7">Uncharacterized protein</fullName>
    </submittedName>
</protein>
<reference evidence="5 6" key="2">
    <citation type="submission" date="2018-11" db="EMBL/GenBank/DDBJ databases">
        <authorList>
            <consortium name="Pathogen Informatics"/>
        </authorList>
    </citation>
    <scope>NUCLEOTIDE SEQUENCE [LARGE SCALE GENOMIC DNA]</scope>
    <source>
        <strain evidence="5 6">NST_G2</strain>
    </source>
</reference>
<evidence type="ECO:0000313" key="6">
    <source>
        <dbReference type="Proteomes" id="UP000275846"/>
    </source>
</evidence>
<evidence type="ECO:0000313" key="5">
    <source>
        <dbReference type="EMBL" id="VDL89216.1"/>
    </source>
</evidence>
<dbReference type="GO" id="GO:1990904">
    <property type="term" value="C:ribonucleoprotein complex"/>
    <property type="evidence" value="ECO:0007669"/>
    <property type="project" value="UniProtKB-KW"/>
</dbReference>
<feature type="compositionally biased region" description="Low complexity" evidence="4">
    <location>
        <begin position="571"/>
        <end position="582"/>
    </location>
</feature>
<dbReference type="InterPro" id="IPR038584">
    <property type="entry name" value="Ribosomal_bL33_sf"/>
</dbReference>
<dbReference type="AlphaFoldDB" id="A0A183SF33"/>
<dbReference type="OrthoDB" id="275534at2759"/>
<feature type="compositionally biased region" description="Polar residues" evidence="4">
    <location>
        <begin position="348"/>
        <end position="366"/>
    </location>
</feature>